<evidence type="ECO:0000313" key="14">
    <source>
        <dbReference type="EMBL" id="CUO30130.1"/>
    </source>
</evidence>
<reference evidence="14 15" key="1">
    <citation type="submission" date="2015-09" db="EMBL/GenBank/DDBJ databases">
        <authorList>
            <consortium name="Pathogen Informatics"/>
        </authorList>
    </citation>
    <scope>NUCLEOTIDE SEQUENCE [LARGE SCALE GENOMIC DNA]</scope>
    <source>
        <strain evidence="14 15">2789STDY5608849</strain>
    </source>
</reference>
<protein>
    <recommendedName>
        <fullName evidence="3">histidine kinase</fullName>
        <ecNumber evidence="3">2.7.13.3</ecNumber>
    </recommendedName>
</protein>
<dbReference type="PROSITE" id="PS50109">
    <property type="entry name" value="HIS_KIN"/>
    <property type="match status" value="1"/>
</dbReference>
<evidence type="ECO:0000256" key="3">
    <source>
        <dbReference type="ARBA" id="ARBA00012438"/>
    </source>
</evidence>
<dbReference type="GO" id="GO:0005886">
    <property type="term" value="C:plasma membrane"/>
    <property type="evidence" value="ECO:0007669"/>
    <property type="project" value="UniProtKB-SubCell"/>
</dbReference>
<evidence type="ECO:0000256" key="7">
    <source>
        <dbReference type="ARBA" id="ARBA00022777"/>
    </source>
</evidence>
<evidence type="ECO:0000256" key="9">
    <source>
        <dbReference type="ARBA" id="ARBA00023012"/>
    </source>
</evidence>
<evidence type="ECO:0000256" key="10">
    <source>
        <dbReference type="ARBA" id="ARBA00023136"/>
    </source>
</evidence>
<evidence type="ECO:0000256" key="6">
    <source>
        <dbReference type="ARBA" id="ARBA00022692"/>
    </source>
</evidence>
<evidence type="ECO:0000256" key="1">
    <source>
        <dbReference type="ARBA" id="ARBA00000085"/>
    </source>
</evidence>
<proteinExistence type="predicted"/>
<evidence type="ECO:0000313" key="15">
    <source>
        <dbReference type="Proteomes" id="UP000095706"/>
    </source>
</evidence>
<dbReference type="PANTHER" id="PTHR45453:SF2">
    <property type="entry name" value="HISTIDINE KINASE"/>
    <property type="match status" value="1"/>
</dbReference>
<dbReference type="GO" id="GO:0004721">
    <property type="term" value="F:phosphoprotein phosphatase activity"/>
    <property type="evidence" value="ECO:0007669"/>
    <property type="project" value="TreeGrafter"/>
</dbReference>
<feature type="transmembrane region" description="Helical" evidence="12">
    <location>
        <begin position="23"/>
        <end position="42"/>
    </location>
</feature>
<comment type="catalytic activity">
    <reaction evidence="1">
        <text>ATP + protein L-histidine = ADP + protein N-phospho-L-histidine.</text>
        <dbReference type="EC" id="2.7.13.3"/>
    </reaction>
</comment>
<keyword evidence="6 12" id="KW-0812">Transmembrane</keyword>
<sequence length="339" mass="39104">MEQQKEGVRQEFMLLNWYLKEHLASAVRIAAFIGVFSLLCFLRNVPQDVTVYMIVLMAAAGAAGFCFHYGKYRKHHLVLALLAAEPQGKTGALPEADGLLARDYQQIIASYERQFQEEQIKMEQKYRDMMEYYTMWTHQIKTPIAAMRLLLQEEDTPLSREMQSELFQTEQYVQMALQYLRMEKMTSDLVFARYDLDVLIRQAVRKYAPLFIRRKIILSYEPVYCEVLTDEKWLVFVLEQILSNALKYTKSGSIHIYLSPDAPKTLVIEDTGIGIAPEDLPRIFEKGYTGCNGRADKRSTGIGLYLCRQIMEKLSHTIRIESEMGVGTKVYLGLDTVSL</sequence>
<gene>
    <name evidence="14" type="primary">graS_1</name>
    <name evidence="14" type="ORF">ERS852406_01681</name>
</gene>
<keyword evidence="8 12" id="KW-1133">Transmembrane helix</keyword>
<dbReference type="EC" id="2.7.13.3" evidence="3"/>
<dbReference type="InterPro" id="IPR003594">
    <property type="entry name" value="HATPase_dom"/>
</dbReference>
<name>A0A174E227_9FIRM</name>
<evidence type="ECO:0000256" key="5">
    <source>
        <dbReference type="ARBA" id="ARBA00022679"/>
    </source>
</evidence>
<dbReference type="GO" id="GO:0000155">
    <property type="term" value="F:phosphorelay sensor kinase activity"/>
    <property type="evidence" value="ECO:0007669"/>
    <property type="project" value="TreeGrafter"/>
</dbReference>
<evidence type="ECO:0000256" key="2">
    <source>
        <dbReference type="ARBA" id="ARBA00004651"/>
    </source>
</evidence>
<dbReference type="PANTHER" id="PTHR45453">
    <property type="entry name" value="PHOSPHATE REGULON SENSOR PROTEIN PHOR"/>
    <property type="match status" value="1"/>
</dbReference>
<dbReference type="EMBL" id="CYYV01000007">
    <property type="protein sequence ID" value="CUO30130.1"/>
    <property type="molecule type" value="Genomic_DNA"/>
</dbReference>
<dbReference type="InterPro" id="IPR050351">
    <property type="entry name" value="BphY/WalK/GraS-like"/>
</dbReference>
<evidence type="ECO:0000256" key="4">
    <source>
        <dbReference type="ARBA" id="ARBA00022475"/>
    </source>
</evidence>
<dbReference type="SMART" id="SM00387">
    <property type="entry name" value="HATPase_c"/>
    <property type="match status" value="1"/>
</dbReference>
<dbReference type="SUPFAM" id="SSF55874">
    <property type="entry name" value="ATPase domain of HSP90 chaperone/DNA topoisomerase II/histidine kinase"/>
    <property type="match status" value="1"/>
</dbReference>
<evidence type="ECO:0000259" key="13">
    <source>
        <dbReference type="PROSITE" id="PS50109"/>
    </source>
</evidence>
<dbReference type="RefSeq" id="WP_242856694.1">
    <property type="nucleotide sequence ID" value="NZ_CYYV01000007.1"/>
</dbReference>
<dbReference type="InterPro" id="IPR004358">
    <property type="entry name" value="Sig_transdc_His_kin-like_C"/>
</dbReference>
<organism evidence="14 15">
    <name type="scientific">Fusicatenibacter saccharivorans</name>
    <dbReference type="NCBI Taxonomy" id="1150298"/>
    <lineage>
        <taxon>Bacteria</taxon>
        <taxon>Bacillati</taxon>
        <taxon>Bacillota</taxon>
        <taxon>Clostridia</taxon>
        <taxon>Lachnospirales</taxon>
        <taxon>Lachnospiraceae</taxon>
        <taxon>Fusicatenibacter</taxon>
    </lineage>
</organism>
<dbReference type="InterPro" id="IPR036890">
    <property type="entry name" value="HATPase_C_sf"/>
</dbReference>
<keyword evidence="7 14" id="KW-0418">Kinase</keyword>
<accession>A0A174E227</accession>
<dbReference type="Proteomes" id="UP000095706">
    <property type="component" value="Unassembled WGS sequence"/>
</dbReference>
<keyword evidence="4" id="KW-1003">Cell membrane</keyword>
<dbReference type="AlphaFoldDB" id="A0A174E227"/>
<dbReference type="Pfam" id="PF02518">
    <property type="entry name" value="HATPase_c"/>
    <property type="match status" value="1"/>
</dbReference>
<dbReference type="GO" id="GO:0016036">
    <property type="term" value="P:cellular response to phosphate starvation"/>
    <property type="evidence" value="ECO:0007669"/>
    <property type="project" value="TreeGrafter"/>
</dbReference>
<evidence type="ECO:0000256" key="8">
    <source>
        <dbReference type="ARBA" id="ARBA00022989"/>
    </source>
</evidence>
<dbReference type="InterPro" id="IPR005467">
    <property type="entry name" value="His_kinase_dom"/>
</dbReference>
<keyword evidence="11" id="KW-0175">Coiled coil</keyword>
<evidence type="ECO:0000256" key="12">
    <source>
        <dbReference type="SAM" id="Phobius"/>
    </source>
</evidence>
<dbReference type="PRINTS" id="PR00344">
    <property type="entry name" value="BCTRLSENSOR"/>
</dbReference>
<keyword evidence="10 12" id="KW-0472">Membrane</keyword>
<keyword evidence="5 14" id="KW-0808">Transferase</keyword>
<feature type="transmembrane region" description="Helical" evidence="12">
    <location>
        <begin position="49"/>
        <end position="70"/>
    </location>
</feature>
<feature type="domain" description="Histidine kinase" evidence="13">
    <location>
        <begin position="135"/>
        <end position="338"/>
    </location>
</feature>
<keyword evidence="9" id="KW-0902">Two-component regulatory system</keyword>
<evidence type="ECO:0000256" key="11">
    <source>
        <dbReference type="SAM" id="Coils"/>
    </source>
</evidence>
<dbReference type="Gene3D" id="3.30.565.10">
    <property type="entry name" value="Histidine kinase-like ATPase, C-terminal domain"/>
    <property type="match status" value="1"/>
</dbReference>
<feature type="coiled-coil region" evidence="11">
    <location>
        <begin position="101"/>
        <end position="128"/>
    </location>
</feature>
<comment type="subcellular location">
    <subcellularLocation>
        <location evidence="2">Cell membrane</location>
        <topology evidence="2">Multi-pass membrane protein</topology>
    </subcellularLocation>
</comment>